<feature type="region of interest" description="Disordered" evidence="6">
    <location>
        <begin position="267"/>
        <end position="318"/>
    </location>
</feature>
<feature type="compositionally biased region" description="Polar residues" evidence="6">
    <location>
        <begin position="3203"/>
        <end position="3212"/>
    </location>
</feature>
<feature type="region of interest" description="Disordered" evidence="6">
    <location>
        <begin position="2049"/>
        <end position="2109"/>
    </location>
</feature>
<feature type="compositionally biased region" description="Polar residues" evidence="6">
    <location>
        <begin position="3532"/>
        <end position="3543"/>
    </location>
</feature>
<keyword evidence="2" id="KW-0808">Transferase</keyword>
<feature type="region of interest" description="Disordered" evidence="6">
    <location>
        <begin position="1657"/>
        <end position="1689"/>
    </location>
</feature>
<feature type="compositionally biased region" description="Basic and acidic residues" evidence="6">
    <location>
        <begin position="1821"/>
        <end position="1839"/>
    </location>
</feature>
<feature type="compositionally biased region" description="Low complexity" evidence="6">
    <location>
        <begin position="589"/>
        <end position="613"/>
    </location>
</feature>
<keyword evidence="3" id="KW-0547">Nucleotide-binding</keyword>
<feature type="compositionally biased region" description="Basic and acidic residues" evidence="6">
    <location>
        <begin position="2321"/>
        <end position="2333"/>
    </location>
</feature>
<evidence type="ECO:0000256" key="4">
    <source>
        <dbReference type="ARBA" id="ARBA00022777"/>
    </source>
</evidence>
<feature type="region of interest" description="Disordered" evidence="6">
    <location>
        <begin position="1933"/>
        <end position="1965"/>
    </location>
</feature>
<dbReference type="InterPro" id="IPR011009">
    <property type="entry name" value="Kinase-like_dom_sf"/>
</dbReference>
<evidence type="ECO:0000256" key="1">
    <source>
        <dbReference type="ARBA" id="ARBA00022527"/>
    </source>
</evidence>
<keyword evidence="1" id="KW-0723">Serine/threonine-protein kinase</keyword>
<feature type="compositionally biased region" description="Basic and acidic residues" evidence="6">
    <location>
        <begin position="285"/>
        <end position="318"/>
    </location>
</feature>
<feature type="region of interest" description="Disordered" evidence="6">
    <location>
        <begin position="804"/>
        <end position="1022"/>
    </location>
</feature>
<feature type="region of interest" description="Disordered" evidence="6">
    <location>
        <begin position="3162"/>
        <end position="3221"/>
    </location>
</feature>
<feature type="region of interest" description="Disordered" evidence="6">
    <location>
        <begin position="3407"/>
        <end position="3436"/>
    </location>
</feature>
<dbReference type="VEuPathDB" id="CryptoDB:Cvel_3518"/>
<feature type="region of interest" description="Disordered" evidence="6">
    <location>
        <begin position="3263"/>
        <end position="3297"/>
    </location>
</feature>
<feature type="compositionally biased region" description="Basic and acidic residues" evidence="6">
    <location>
        <begin position="3263"/>
        <end position="3295"/>
    </location>
</feature>
<feature type="compositionally biased region" description="Basic and acidic residues" evidence="6">
    <location>
        <begin position="2780"/>
        <end position="2805"/>
    </location>
</feature>
<protein>
    <recommendedName>
        <fullName evidence="7">Protein kinase domain-containing protein</fullName>
    </recommendedName>
</protein>
<name>A0A0G4FNP5_9ALVE</name>
<feature type="compositionally biased region" description="Basic and acidic residues" evidence="6">
    <location>
        <begin position="2970"/>
        <end position="2980"/>
    </location>
</feature>
<feature type="region of interest" description="Disordered" evidence="6">
    <location>
        <begin position="152"/>
        <end position="191"/>
    </location>
</feature>
<feature type="region of interest" description="Disordered" evidence="6">
    <location>
        <begin position="1597"/>
        <end position="1621"/>
    </location>
</feature>
<dbReference type="InterPro" id="IPR000719">
    <property type="entry name" value="Prot_kinase_dom"/>
</dbReference>
<dbReference type="PROSITE" id="PS50011">
    <property type="entry name" value="PROTEIN_KINASE_DOM"/>
    <property type="match status" value="1"/>
</dbReference>
<feature type="compositionally biased region" description="Low complexity" evidence="6">
    <location>
        <begin position="2700"/>
        <end position="2713"/>
    </location>
</feature>
<feature type="compositionally biased region" description="Low complexity" evidence="6">
    <location>
        <begin position="922"/>
        <end position="937"/>
    </location>
</feature>
<accession>A0A0G4FNP5</accession>
<feature type="compositionally biased region" description="Low complexity" evidence="6">
    <location>
        <begin position="3521"/>
        <end position="3531"/>
    </location>
</feature>
<keyword evidence="4" id="KW-0418">Kinase</keyword>
<feature type="region of interest" description="Disordered" evidence="6">
    <location>
        <begin position="707"/>
        <end position="732"/>
    </location>
</feature>
<feature type="compositionally biased region" description="Basic residues" evidence="6">
    <location>
        <begin position="1679"/>
        <end position="1689"/>
    </location>
</feature>
<evidence type="ECO:0000259" key="7">
    <source>
        <dbReference type="PROSITE" id="PS50011"/>
    </source>
</evidence>
<feature type="compositionally biased region" description="Basic and acidic residues" evidence="6">
    <location>
        <begin position="2410"/>
        <end position="2444"/>
    </location>
</feature>
<feature type="compositionally biased region" description="Low complexity" evidence="6">
    <location>
        <begin position="2356"/>
        <end position="2374"/>
    </location>
</feature>
<feature type="region of interest" description="Disordered" evidence="6">
    <location>
        <begin position="2726"/>
        <end position="2880"/>
    </location>
</feature>
<feature type="compositionally biased region" description="Basic and acidic residues" evidence="6">
    <location>
        <begin position="2836"/>
        <end position="2848"/>
    </location>
</feature>
<feature type="compositionally biased region" description="Low complexity" evidence="6">
    <location>
        <begin position="1935"/>
        <end position="1950"/>
    </location>
</feature>
<evidence type="ECO:0000256" key="6">
    <source>
        <dbReference type="SAM" id="MobiDB-lite"/>
    </source>
</evidence>
<feature type="compositionally biased region" description="Polar residues" evidence="6">
    <location>
        <begin position="2749"/>
        <end position="2761"/>
    </location>
</feature>
<sequence length="3598" mass="383104">MIQSRQEDDESFGVLKRGPTTDLGMNNGLLKPNNSHQEAIFSTPTARIQTPPGNRFCPSTRCAGSSEEASRTGDDRYLIAVTWGRMIGASEGQGRGVGQRERRVFDDLYCGLLFLEGVRSPLVCPLDLYPTFSLSLASSCWALRRHKETPDRVRSKLQGGPFQSVEIERDAAPPPPSATEREGNVQDKGGTAVDGICKQQQKREKEGSAISPLLLSTASPCTRRATLCMPMEEEGTIRRKRQGKQEKSLGLILCKLLLRFLNSGRAAVDDPEAPDRTLHPSSLRPLDDRGAESDEKKGRQRGTKTDERDGKETHYLSEGVGRKEGRVAVVFADPSPCSASAACSHCWRERKEKESMFPSTAFRPVSREIAVLLSNCFGYLDRSSALVGFLAHAPRVKINGNAPSWLRMDPNQGRGENLYHTDLEKSHNQQQQPPAPATRLCVTAPGGGFVGLPNRVFETPPHGLSSSNPATEMHAKVDCENHHCHSTTSPPSSSDPPASVTCLKSRALLLAGNILCSFCSDLSTSWSNSSQPFAPSVSPTAATGAPSVPFQVTEGPWSRPCFSVGFTDLLSIEDGDEDELYELRGARSSRFSSGPCGSTSSSTSSSRSSGRPSVNAMPGGRVGEVGKQSCGKVGSEFWPCRKLSTTTATTADSSSFVREGGGEKERERMMECSVGACAAPAPAFVSLGGGGETVPLPRKLSCASSSAASRLNSGGGQQTNCQGPLLRRGSTSRSNFTEALPFALPGSALSGSEGRIEEMMEEEELSGEQREGETGTGTRNPVEPLPPALCQVGKSIEREICQQEEQQQETPLYEIAGMGVFEENEHEKEEEELWNKTIDDPSGRGRKSVGKGEKEKEVFPAAAPPENPFESSSSALEAAGSSLAASAASSSALPPPNQVEAPAEIPKRVGGKGRRPRPPPLVGNRVTALKQQQQQQYGAGGEGGSGPPWGLGPVDTGCLGSDHQLCGAGGRRDGAGQEEEQSCKRGAGSLNERRMEERAQEREKEREVEIRENRGDNQGRGDACVMAGREQEGRIPGHDQENSLQMSAPLPPPPAVSPSLSSLTAKTTRPLPRLPSACLLDRANSVSSTPTDGGENGGLIASLALSDTSLADWPLELSLSHRAQTTCPYSHLMTDAASSSGLVSRSLIIRDPRHVKLPPSLRISSVSPVAQSREPVHTFAATPADGLSRRRLIGSLSVDTKGRGGPLPGKHLGGGCMTFPAAFTRGEDHSLFLPLPLKTGGCGGTEDGESQLAVPTRGLSVLDNCNNMQRHPHSLANRFTILEKMGEGCSAVVRRVLCRATGSLYALKTVTALDEEMLDTTLAEFEIMRELDHPNIVKVCEFLDLSKVTGDVHILMELVEGPSLENAVSQCGGTTTTILSHGDQPGTKTVRRMTEGEARRLFRQLMDVLVYLRQQNITHRDVSLSNVLLSSRDPKTAELKLIDFNIAKRGETDGLMTPAGNPRFIAPEVTAGDYGAEVDVWSAGVCLHYMLTGFLPFDAPTKESLVRAIKEKPLSFSPKDDLIWDRVSPEAIDICRWCLWRNAGRRATPMEALRHPWTQGISVPPLVRDAMTARAVAGHVPDLRLYRRLLFHRETERGGVGGRSRGKLRTEPGGGVGGLPTVSSSPLVQGLLHGALEGADESTPLACGFALDASPSLSGRDRGSLGVEEPTTQQQSGRSMHHHHHHHTYPGRLAVEDGSLLLLEGGGKVDGGPSVGRMEMGGWAVSIESPFSSIAPSPKLRAEGGLLDPLQKDQSVPMGGTLGFFLDGDDEMEGDREGAEFGLQVTQSLGDLPSSSSSISLPRKDSSPSVRLRRFLVSNEETEKSGEECTGAPERREGPQEDGGPPAEWSRKGNTFRRERSASESAAALVSADALGGETSPRIRLPVRGDPSLSSLSSLPHPQNAASSPPVEEGRTPSSRTLILLNRLHGVGDLSSSSSAKPSNVAPPNARGKGEGGENRPPRFGRSEADAEAFARLRPLFHRPPVAAAVGEGGRQRSSTVPESLLTLCASHALHYDDPTRSGLVSPHLKSVPCLSRLSPRLRARKINRGGKRLLVPPSLLAPHERRSESGQCEEDEQEGRRGDCHEEKVDEEREDEEEVQEASPQLTEFEVGEEFLQAQIPPLPAGTSCPPQTSVEKESRSRADGLSLNTLPVRESKPRHFQANKEEQRKTKIQWRTGFFSTDSRTLAVAAVSLLWLAWRRRKMSKMGKGVVLSWDGGATAEPEGIVLVSETGLEEGLSSSFSSTGGGYSRTCASPSSAGDSSVGGIAAGLRGGDIGSSSPSLSLRMRGGGQKRLTAPGFGCLPALAEVDEETENGSSTEKGEEATRRDRSVTTDSSSSSSSSGTKSRKPVHDVSLPSMSHSSNSSSSAAPSSGILPQPPTLVRGSSESSHSQEERRSSAGTQGGGTGGEREGRSRERAPRPRKGDEGDGEGDRDAESEESRKGVRTSAEDADSVGGGASSSSKGGDADPSPLPSSSDSGSAREGGAEGGMPLDPMHIRATPLKSPNPGVVHSPCRNEEAKDGGEGKRTARAPRERLSCFPPRQSSLADDPPQRSKTFSSAELPLFRSVSKGKEQTFPPHLPGIVLNFPPNDQTPPSGADRRFSFPFGSSKGGITPEKMLLGTESPSELNSSSSPSHSVRLTRKLLQRVGVGTSRQSSAAREEGEGSSSGNASKEKDGGGDLLWLPSSKPLLRSPGAVSNSFFSPSPSAQSQKLSPFLAPIISTEPSASSVAPSAAADPSAPIEQNLKKTTSSGSPATIHSSDDGGGAVKKAKKKKEKKGKESEPAHKEREKEKGNQKKAHEASSHIVIPPSPPPPPPLPCASPSAPAPLFNSITKEDKENTGEKGNDTPPRACASSCQEEKITPSPSPSTPSNKPLWRPAVLIDKFLCHQPKCTTTESQKKQEEQKEDSAPHAGQPSPKEKEETGDRQCTEKACVGPSGSLKVSEQDDEEEEPLPVAAIFRLVSLSPKMKEEESKEAGGNRGPSGGGMRFFYELAVEMPQTCSAWADEDLFTSREGAERESRTGRGMQQRTPCRSLRGLRKESSELAGRGGADGSDYFHLTAVSPTPYGDGETDMGGGCERSSSSSSLRRLVKLKGMFVSVSLESENFLDFPAQAQMGDSLFETLNSLPLGAEVFFRGPLGVPLPHFDFASSSAFLSSSTPCTPPHPLPQGSACESSVGGNSLSPPEISRNRDQESEEDTTAQGVVQNPRASLPSVPPKTNSFGGRIVVLCSADGRNSSGLLVAVHLVHSFCTSLERELEEDKKGKGGLKETQKQGEWGEGKGEEGETEDGQRKKSMYPKLTVIASSVGPWDFPFRAEIERAAAAFPDRLQCIFCLTDEAPLGWALRDQIPSASEIVSILGFPLPLPLPLSTAPSSLHLAHTEGEKEKSPSVPAACACTVSEGVPDAPVRRGEDSTERAESSKVLQSKEEERGSVKATAAADFVSAHPPPAVNFVVAGPFRFRSSMGLLIAEILRLSQRRSAPINTNRDAGEPPGSPLRGKPSSLSDRCGEREGGASHGQGSSSQIASSPTSVRQTAQSETVVIRSRPSSPSPSGSGVEGERESGGCTSPVSLCPLRLPPSRIIEVVVPGENLIEE</sequence>
<feature type="compositionally biased region" description="Basic and acidic residues" evidence="6">
    <location>
        <begin position="3410"/>
        <end position="3436"/>
    </location>
</feature>
<feature type="compositionally biased region" description="Basic and acidic residues" evidence="6">
    <location>
        <begin position="2516"/>
        <end position="2538"/>
    </location>
</feature>
<feature type="compositionally biased region" description="Low complexity" evidence="6">
    <location>
        <begin position="2625"/>
        <end position="2639"/>
    </location>
</feature>
<feature type="compositionally biased region" description="Basic and acidic residues" evidence="6">
    <location>
        <begin position="823"/>
        <end position="843"/>
    </location>
</feature>
<feature type="compositionally biased region" description="Basic and acidic residues" evidence="6">
    <location>
        <begin position="2079"/>
        <end position="2092"/>
    </location>
</feature>
<feature type="region of interest" description="Disordered" evidence="6">
    <location>
        <begin position="589"/>
        <end position="626"/>
    </location>
</feature>
<reference evidence="8" key="1">
    <citation type="submission" date="2014-11" db="EMBL/GenBank/DDBJ databases">
        <authorList>
            <person name="Otto D Thomas"/>
            <person name="Naeem Raeece"/>
        </authorList>
    </citation>
    <scope>NUCLEOTIDE SEQUENCE</scope>
</reference>
<evidence type="ECO:0000256" key="3">
    <source>
        <dbReference type="ARBA" id="ARBA00022741"/>
    </source>
</evidence>
<feature type="region of interest" description="Disordered" evidence="6">
    <location>
        <begin position="1"/>
        <end position="35"/>
    </location>
</feature>
<feature type="compositionally biased region" description="Low complexity" evidence="6">
    <location>
        <begin position="868"/>
        <end position="892"/>
    </location>
</feature>
<feature type="compositionally biased region" description="Low complexity" evidence="6">
    <location>
        <begin position="1863"/>
        <end position="1874"/>
    </location>
</feature>
<organism evidence="8">
    <name type="scientific">Chromera velia CCMP2878</name>
    <dbReference type="NCBI Taxonomy" id="1169474"/>
    <lineage>
        <taxon>Eukaryota</taxon>
        <taxon>Sar</taxon>
        <taxon>Alveolata</taxon>
        <taxon>Colpodellida</taxon>
        <taxon>Chromeraceae</taxon>
        <taxon>Chromera</taxon>
    </lineage>
</organism>
<dbReference type="SUPFAM" id="SSF56112">
    <property type="entry name" value="Protein kinase-like (PK-like)"/>
    <property type="match status" value="1"/>
</dbReference>
<dbReference type="GO" id="GO:0004674">
    <property type="term" value="F:protein serine/threonine kinase activity"/>
    <property type="evidence" value="ECO:0007669"/>
    <property type="project" value="UniProtKB-KW"/>
</dbReference>
<feature type="region of interest" description="Disordered" evidence="6">
    <location>
        <begin position="2121"/>
        <end position="2147"/>
    </location>
</feature>
<feature type="compositionally biased region" description="Basic and acidic residues" evidence="6">
    <location>
        <begin position="991"/>
        <end position="1019"/>
    </location>
</feature>
<feature type="compositionally biased region" description="Basic and acidic residues" evidence="6">
    <location>
        <begin position="2900"/>
        <end position="2912"/>
    </location>
</feature>
<feature type="compositionally biased region" description="Basic and acidic residues" evidence="6">
    <location>
        <begin position="1952"/>
        <end position="1965"/>
    </location>
</feature>
<feature type="region of interest" description="Disordered" evidence="6">
    <location>
        <begin position="2240"/>
        <end position="2267"/>
    </location>
</feature>
<feature type="compositionally biased region" description="Pro residues" evidence="6">
    <location>
        <begin position="2811"/>
        <end position="2822"/>
    </location>
</feature>
<feature type="compositionally biased region" description="Low complexity" evidence="6">
    <location>
        <begin position="2727"/>
        <end position="2743"/>
    </location>
</feature>
<evidence type="ECO:0000256" key="5">
    <source>
        <dbReference type="ARBA" id="ARBA00022840"/>
    </source>
</evidence>
<dbReference type="PANTHER" id="PTHR24349">
    <property type="entry name" value="SERINE/THREONINE-PROTEIN KINASE"/>
    <property type="match status" value="1"/>
</dbReference>
<feature type="compositionally biased region" description="Basic and acidic residues" evidence="6">
    <location>
        <begin position="2920"/>
        <end position="2932"/>
    </location>
</feature>
<dbReference type="PROSITE" id="PS00109">
    <property type="entry name" value="PROTEIN_KINASE_TYR"/>
    <property type="match status" value="1"/>
</dbReference>
<feature type="compositionally biased region" description="Polar residues" evidence="6">
    <location>
        <begin position="3175"/>
        <end position="3186"/>
    </location>
</feature>
<feature type="region of interest" description="Disordered" evidence="6">
    <location>
        <begin position="2968"/>
        <end position="2988"/>
    </location>
</feature>
<feature type="region of interest" description="Disordered" evidence="6">
    <location>
        <begin position="3016"/>
        <end position="3036"/>
    </location>
</feature>
<evidence type="ECO:0000256" key="2">
    <source>
        <dbReference type="ARBA" id="ARBA00022679"/>
    </source>
</evidence>
<feature type="compositionally biased region" description="Low complexity" evidence="6">
    <location>
        <begin position="2334"/>
        <end position="2346"/>
    </location>
</feature>
<feature type="compositionally biased region" description="Low complexity" evidence="6">
    <location>
        <begin position="2461"/>
        <end position="2485"/>
    </location>
</feature>
<feature type="region of interest" description="Disordered" evidence="6">
    <location>
        <begin position="2896"/>
        <end position="2956"/>
    </location>
</feature>
<dbReference type="GO" id="GO:0005524">
    <property type="term" value="F:ATP binding"/>
    <property type="evidence" value="ECO:0007669"/>
    <property type="project" value="UniProtKB-KW"/>
</dbReference>
<dbReference type="Pfam" id="PF00069">
    <property type="entry name" value="Pkinase"/>
    <property type="match status" value="1"/>
</dbReference>
<feature type="domain" description="Protein kinase" evidence="7">
    <location>
        <begin position="1279"/>
        <end position="1558"/>
    </location>
</feature>
<feature type="compositionally biased region" description="Basic and acidic residues" evidence="6">
    <location>
        <begin position="3016"/>
        <end position="3025"/>
    </location>
</feature>
<feature type="compositionally biased region" description="Low complexity" evidence="6">
    <location>
        <begin position="1788"/>
        <end position="1801"/>
    </location>
</feature>
<feature type="region of interest" description="Disordered" evidence="6">
    <location>
        <begin position="3486"/>
        <end position="3576"/>
    </location>
</feature>
<dbReference type="EMBL" id="CDMZ01000485">
    <property type="protein sequence ID" value="CEM15332.1"/>
    <property type="molecule type" value="Genomic_DNA"/>
</dbReference>
<gene>
    <name evidence="8" type="ORF">Cvel_3518</name>
</gene>
<proteinExistence type="predicted"/>
<dbReference type="InterPro" id="IPR008266">
    <property type="entry name" value="Tyr_kinase_AS"/>
</dbReference>
<dbReference type="Gene3D" id="1.10.510.10">
    <property type="entry name" value="Transferase(Phosphotransferase) domain 1"/>
    <property type="match status" value="1"/>
</dbReference>
<feature type="region of interest" description="Disordered" evidence="6">
    <location>
        <begin position="2308"/>
        <end position="2713"/>
    </location>
</feature>
<feature type="compositionally biased region" description="Low complexity" evidence="6">
    <location>
        <begin position="3547"/>
        <end position="3558"/>
    </location>
</feature>
<keyword evidence="5" id="KW-0067">ATP-binding</keyword>
<feature type="compositionally biased region" description="Gly residues" evidence="6">
    <location>
        <begin position="938"/>
        <end position="949"/>
    </location>
</feature>
<evidence type="ECO:0000313" key="8">
    <source>
        <dbReference type="EMBL" id="CEM15332.1"/>
    </source>
</evidence>
<feature type="region of interest" description="Disordered" evidence="6">
    <location>
        <begin position="1787"/>
        <end position="1918"/>
    </location>
</feature>
<dbReference type="InterPro" id="IPR050205">
    <property type="entry name" value="CDPK_Ser/Thr_kinases"/>
</dbReference>
<feature type="region of interest" description="Disordered" evidence="6">
    <location>
        <begin position="757"/>
        <end position="786"/>
    </location>
</feature>